<protein>
    <submittedName>
        <fullName evidence="2">Uncharacterized protein</fullName>
    </submittedName>
</protein>
<sequence>MIWKFAQMTMKLMMRTVSVLELMESQLIAFVQNIIILQLAPQQIVKIMIRIIIVDVADPLIQYSQMLLSLGSSVDRHGQQVVS</sequence>
<name>A0A5J4TU39_9EUKA</name>
<dbReference type="Proteomes" id="UP000324800">
    <property type="component" value="Unassembled WGS sequence"/>
</dbReference>
<keyword evidence="1" id="KW-0732">Signal</keyword>
<feature type="signal peptide" evidence="1">
    <location>
        <begin position="1"/>
        <end position="18"/>
    </location>
</feature>
<evidence type="ECO:0000256" key="1">
    <source>
        <dbReference type="SAM" id="SignalP"/>
    </source>
</evidence>
<evidence type="ECO:0000313" key="3">
    <source>
        <dbReference type="Proteomes" id="UP000324800"/>
    </source>
</evidence>
<proteinExistence type="predicted"/>
<dbReference type="AlphaFoldDB" id="A0A5J4TU39"/>
<organism evidence="2 3">
    <name type="scientific">Streblomastix strix</name>
    <dbReference type="NCBI Taxonomy" id="222440"/>
    <lineage>
        <taxon>Eukaryota</taxon>
        <taxon>Metamonada</taxon>
        <taxon>Preaxostyla</taxon>
        <taxon>Oxymonadida</taxon>
        <taxon>Streblomastigidae</taxon>
        <taxon>Streblomastix</taxon>
    </lineage>
</organism>
<evidence type="ECO:0000313" key="2">
    <source>
        <dbReference type="EMBL" id="KAA6361051.1"/>
    </source>
</evidence>
<gene>
    <name evidence="2" type="ORF">EZS28_043422</name>
</gene>
<dbReference type="EMBL" id="SNRW01026085">
    <property type="protein sequence ID" value="KAA6361051.1"/>
    <property type="molecule type" value="Genomic_DNA"/>
</dbReference>
<reference evidence="2 3" key="1">
    <citation type="submission" date="2019-03" db="EMBL/GenBank/DDBJ databases">
        <title>Single cell metagenomics reveals metabolic interactions within the superorganism composed of flagellate Streblomastix strix and complex community of Bacteroidetes bacteria on its surface.</title>
        <authorList>
            <person name="Treitli S.C."/>
            <person name="Kolisko M."/>
            <person name="Husnik F."/>
            <person name="Keeling P."/>
            <person name="Hampl V."/>
        </authorList>
    </citation>
    <scope>NUCLEOTIDE SEQUENCE [LARGE SCALE GENOMIC DNA]</scope>
    <source>
        <strain evidence="2">ST1C</strain>
    </source>
</reference>
<feature type="chain" id="PRO_5023881317" evidence="1">
    <location>
        <begin position="19"/>
        <end position="83"/>
    </location>
</feature>
<comment type="caution">
    <text evidence="2">The sequence shown here is derived from an EMBL/GenBank/DDBJ whole genome shotgun (WGS) entry which is preliminary data.</text>
</comment>
<accession>A0A5J4TU39</accession>